<dbReference type="AlphaFoldDB" id="A0A0E9XPI8"/>
<protein>
    <submittedName>
        <fullName evidence="1">Uncharacterized protein</fullName>
    </submittedName>
</protein>
<reference evidence="1" key="1">
    <citation type="submission" date="2014-11" db="EMBL/GenBank/DDBJ databases">
        <authorList>
            <person name="Amaro Gonzalez C."/>
        </authorList>
    </citation>
    <scope>NUCLEOTIDE SEQUENCE</scope>
</reference>
<sequence>MIMRCFSWKNRGGIWGGQSNFRGGQCHPIGHAPGTVWNDFLNCNAPAVLFSMLFLWREWELGQGFTIFHHRSNLTHLRLCLVSMTIKTILDIVKS</sequence>
<dbReference type="EMBL" id="GBXM01004837">
    <property type="protein sequence ID" value="JAI03741.1"/>
    <property type="molecule type" value="Transcribed_RNA"/>
</dbReference>
<evidence type="ECO:0000313" key="1">
    <source>
        <dbReference type="EMBL" id="JAI03741.1"/>
    </source>
</evidence>
<name>A0A0E9XPI8_ANGAN</name>
<accession>A0A0E9XPI8</accession>
<reference evidence="1" key="2">
    <citation type="journal article" date="2015" name="Fish Shellfish Immunol.">
        <title>Early steps in the European eel (Anguilla anguilla)-Vibrio vulnificus interaction in the gills: Role of the RtxA13 toxin.</title>
        <authorList>
            <person name="Callol A."/>
            <person name="Pajuelo D."/>
            <person name="Ebbesson L."/>
            <person name="Teles M."/>
            <person name="MacKenzie S."/>
            <person name="Amaro C."/>
        </authorList>
    </citation>
    <scope>NUCLEOTIDE SEQUENCE</scope>
</reference>
<proteinExistence type="predicted"/>
<organism evidence="1">
    <name type="scientific">Anguilla anguilla</name>
    <name type="common">European freshwater eel</name>
    <name type="synonym">Muraena anguilla</name>
    <dbReference type="NCBI Taxonomy" id="7936"/>
    <lineage>
        <taxon>Eukaryota</taxon>
        <taxon>Metazoa</taxon>
        <taxon>Chordata</taxon>
        <taxon>Craniata</taxon>
        <taxon>Vertebrata</taxon>
        <taxon>Euteleostomi</taxon>
        <taxon>Actinopterygii</taxon>
        <taxon>Neopterygii</taxon>
        <taxon>Teleostei</taxon>
        <taxon>Anguilliformes</taxon>
        <taxon>Anguillidae</taxon>
        <taxon>Anguilla</taxon>
    </lineage>
</organism>